<name>A0ABD6WTM2_HAEIF</name>
<evidence type="ECO:0000313" key="2">
    <source>
        <dbReference type="EMBL" id="PRM17917.1"/>
    </source>
</evidence>
<dbReference type="Pfam" id="PF13518">
    <property type="entry name" value="HTH_28"/>
    <property type="match status" value="1"/>
</dbReference>
<organism evidence="2 3">
    <name type="scientific">Haemophilus influenzae</name>
    <dbReference type="NCBI Taxonomy" id="727"/>
    <lineage>
        <taxon>Bacteria</taxon>
        <taxon>Pseudomonadati</taxon>
        <taxon>Pseudomonadota</taxon>
        <taxon>Gammaproteobacteria</taxon>
        <taxon>Pasteurellales</taxon>
        <taxon>Pasteurellaceae</taxon>
        <taxon>Haemophilus</taxon>
    </lineage>
</organism>
<dbReference type="Proteomes" id="UP000238866">
    <property type="component" value="Unassembled WGS sequence"/>
</dbReference>
<dbReference type="EMBL" id="MZLD01000054">
    <property type="protein sequence ID" value="PRM17917.1"/>
    <property type="molecule type" value="Genomic_DNA"/>
</dbReference>
<reference evidence="2 3" key="1">
    <citation type="submission" date="2017-02" db="EMBL/GenBank/DDBJ databases">
        <title>Haemophilus influenzae in COPD genome sequencing project.</title>
        <authorList>
            <person name="Murphy T.F."/>
            <person name="Kong Y."/>
            <person name="Nadendla S."/>
            <person name="Tettelin H."/>
            <person name="Pettigrew M."/>
        </authorList>
    </citation>
    <scope>NUCLEOTIDE SEQUENCE [LARGE SCALE GENOMIC DNA]</scope>
    <source>
        <strain evidence="2 3">13P36H1</strain>
    </source>
</reference>
<evidence type="ECO:0000313" key="3">
    <source>
        <dbReference type="Proteomes" id="UP000238866"/>
    </source>
</evidence>
<gene>
    <name evidence="2" type="ORF">BVZ99_01353</name>
</gene>
<dbReference type="SUPFAM" id="SSF46689">
    <property type="entry name" value="Homeodomain-like"/>
    <property type="match status" value="1"/>
</dbReference>
<sequence length="105" mass="12332">MPWIETDAMQQRVLFLKAWLSQRYTKTELCQQFNISRPTADKWIKRHQQLGFEVNLIIALMPRHNGFMTGLSVRNLNVLTGEPKKKLLDSFTQQSEVLLFANYYG</sequence>
<dbReference type="InterPro" id="IPR055247">
    <property type="entry name" value="InsJ-like_HTH"/>
</dbReference>
<proteinExistence type="predicted"/>
<evidence type="ECO:0000259" key="1">
    <source>
        <dbReference type="Pfam" id="PF13518"/>
    </source>
</evidence>
<protein>
    <recommendedName>
        <fullName evidence="1">Insertion element IS150 protein InsJ-like helix-turn-helix domain-containing protein</fullName>
    </recommendedName>
</protein>
<feature type="domain" description="Insertion element IS150 protein InsJ-like helix-turn-helix" evidence="1">
    <location>
        <begin position="11"/>
        <end position="53"/>
    </location>
</feature>
<dbReference type="InterPro" id="IPR009057">
    <property type="entry name" value="Homeodomain-like_sf"/>
</dbReference>
<comment type="caution">
    <text evidence="2">The sequence shown here is derived from an EMBL/GenBank/DDBJ whole genome shotgun (WGS) entry which is preliminary data.</text>
</comment>
<accession>A0ABD6WTM2</accession>
<dbReference type="AlphaFoldDB" id="A0ABD6WTM2"/>